<evidence type="ECO:0000256" key="1">
    <source>
        <dbReference type="SAM" id="MobiDB-lite"/>
    </source>
</evidence>
<dbReference type="EMBL" id="JAGKQM010000017">
    <property type="protein sequence ID" value="KAH0867771.1"/>
    <property type="molecule type" value="Genomic_DNA"/>
</dbReference>
<dbReference type="Proteomes" id="UP001295469">
    <property type="component" value="Chromosome C07"/>
</dbReference>
<sequence length="100" mass="11423">MLRNMKVIAQLQGSEELWEVAKLHNRESFFPEGTVTDGVEKMVRTLTQNTDAIPLLLLDLVDKFDSQPEARNQCRGPLEDKGSISSKGNRSLQWQWLLPQ</sequence>
<accession>A0A816MBX3</accession>
<evidence type="ECO:0000313" key="3">
    <source>
        <dbReference type="EMBL" id="KAH0867771.1"/>
    </source>
</evidence>
<protein>
    <submittedName>
        <fullName evidence="2">(rape) hypothetical protein</fullName>
    </submittedName>
</protein>
<feature type="region of interest" description="Disordered" evidence="1">
    <location>
        <begin position="69"/>
        <end position="89"/>
    </location>
</feature>
<dbReference type="AlphaFoldDB" id="A0A816MBX3"/>
<organism evidence="2">
    <name type="scientific">Brassica napus</name>
    <name type="common">Rape</name>
    <dbReference type="NCBI Taxonomy" id="3708"/>
    <lineage>
        <taxon>Eukaryota</taxon>
        <taxon>Viridiplantae</taxon>
        <taxon>Streptophyta</taxon>
        <taxon>Embryophyta</taxon>
        <taxon>Tracheophyta</taxon>
        <taxon>Spermatophyta</taxon>
        <taxon>Magnoliopsida</taxon>
        <taxon>eudicotyledons</taxon>
        <taxon>Gunneridae</taxon>
        <taxon>Pentapetalae</taxon>
        <taxon>rosids</taxon>
        <taxon>malvids</taxon>
        <taxon>Brassicales</taxon>
        <taxon>Brassicaceae</taxon>
        <taxon>Brassiceae</taxon>
        <taxon>Brassica</taxon>
    </lineage>
</organism>
<dbReference type="EMBL" id="HG994371">
    <property type="protein sequence ID" value="CAF1960297.1"/>
    <property type="molecule type" value="Genomic_DNA"/>
</dbReference>
<gene>
    <name evidence="2" type="ORF">DARMORV10_C07P10420.1</name>
    <name evidence="3" type="ORF">HID58_074793</name>
</gene>
<dbReference type="Gramene" id="CDY00846">
    <property type="protein sequence ID" value="CDY00846"/>
    <property type="gene ID" value="GSBRNA2T00110780001"/>
</dbReference>
<evidence type="ECO:0000313" key="4">
    <source>
        <dbReference type="Proteomes" id="UP000824890"/>
    </source>
</evidence>
<reference evidence="2" key="1">
    <citation type="submission" date="2021-01" db="EMBL/GenBank/DDBJ databases">
        <authorList>
            <consortium name="Genoscope - CEA"/>
            <person name="William W."/>
        </authorList>
    </citation>
    <scope>NUCLEOTIDE SEQUENCE</scope>
</reference>
<name>A0A816MBX3_BRANA</name>
<evidence type="ECO:0000313" key="2">
    <source>
        <dbReference type="EMBL" id="CAF1960297.1"/>
    </source>
</evidence>
<reference evidence="3 4" key="2">
    <citation type="submission" date="2021-05" db="EMBL/GenBank/DDBJ databases">
        <title>Genome Assembly of Synthetic Allotetraploid Brassica napus Reveals Homoeologous Exchanges between Subgenomes.</title>
        <authorList>
            <person name="Davis J.T."/>
        </authorList>
    </citation>
    <scope>NUCLEOTIDE SEQUENCE [LARGE SCALE GENOMIC DNA]</scope>
    <source>
        <strain evidence="4">cv. Da-Ae</strain>
        <tissue evidence="3">Seedling</tissue>
    </source>
</reference>
<keyword evidence="4" id="KW-1185">Reference proteome</keyword>
<dbReference type="Proteomes" id="UP000824890">
    <property type="component" value="Unassembled WGS sequence"/>
</dbReference>
<proteinExistence type="predicted"/>